<keyword evidence="3 8" id="KW-0132">Cell division</keyword>
<evidence type="ECO:0000259" key="9">
    <source>
        <dbReference type="Pfam" id="PF01225"/>
    </source>
</evidence>
<comment type="similarity">
    <text evidence="2">Belongs to the MurCDEF family. MurE subfamily.</text>
</comment>
<keyword evidence="5 8" id="KW-0573">Peptidoglycan synthesis</keyword>
<dbReference type="Pfam" id="PF02875">
    <property type="entry name" value="Mur_ligase_C"/>
    <property type="match status" value="1"/>
</dbReference>
<dbReference type="SUPFAM" id="SSF63418">
    <property type="entry name" value="MurE/MurF N-terminal domain"/>
    <property type="match status" value="1"/>
</dbReference>
<dbReference type="PANTHER" id="PTHR23135">
    <property type="entry name" value="MUR LIGASE FAMILY MEMBER"/>
    <property type="match status" value="1"/>
</dbReference>
<keyword evidence="13" id="KW-1185">Reference proteome</keyword>
<keyword evidence="4 8" id="KW-0133">Cell shape</keyword>
<dbReference type="Gene3D" id="3.90.190.20">
    <property type="entry name" value="Mur ligase, C-terminal domain"/>
    <property type="match status" value="1"/>
</dbReference>
<keyword evidence="12" id="KW-0436">Ligase</keyword>
<evidence type="ECO:0000256" key="7">
    <source>
        <dbReference type="ARBA" id="ARBA00023316"/>
    </source>
</evidence>
<proteinExistence type="inferred from homology"/>
<keyword evidence="6 8" id="KW-0131">Cell cycle</keyword>
<comment type="pathway">
    <text evidence="1 8">Cell wall biogenesis; peptidoglycan biosynthesis.</text>
</comment>
<dbReference type="SUPFAM" id="SSF53244">
    <property type="entry name" value="MurD-like peptide ligases, peptide-binding domain"/>
    <property type="match status" value="1"/>
</dbReference>
<dbReference type="GO" id="GO:0005737">
    <property type="term" value="C:cytoplasm"/>
    <property type="evidence" value="ECO:0007669"/>
    <property type="project" value="UniProtKB-SubCell"/>
</dbReference>
<dbReference type="SUPFAM" id="SSF53623">
    <property type="entry name" value="MurD-like peptide ligases, catalytic domain"/>
    <property type="match status" value="1"/>
</dbReference>
<evidence type="ECO:0000256" key="3">
    <source>
        <dbReference type="ARBA" id="ARBA00022618"/>
    </source>
</evidence>
<dbReference type="Gene3D" id="3.40.1390.10">
    <property type="entry name" value="MurE/MurF, N-terminal domain"/>
    <property type="match status" value="1"/>
</dbReference>
<name>A0A1I5F2Z6_9CLOT</name>
<feature type="domain" description="Mur ligase C-terminal" evidence="10">
    <location>
        <begin position="343"/>
        <end position="477"/>
    </location>
</feature>
<dbReference type="GO" id="GO:0071555">
    <property type="term" value="P:cell wall organization"/>
    <property type="evidence" value="ECO:0007669"/>
    <property type="project" value="UniProtKB-KW"/>
</dbReference>
<feature type="domain" description="Mur ligase N-terminal catalytic" evidence="9">
    <location>
        <begin position="24"/>
        <end position="94"/>
    </location>
</feature>
<evidence type="ECO:0000256" key="2">
    <source>
        <dbReference type="ARBA" id="ARBA00005898"/>
    </source>
</evidence>
<evidence type="ECO:0000256" key="6">
    <source>
        <dbReference type="ARBA" id="ARBA00023306"/>
    </source>
</evidence>
<dbReference type="OrthoDB" id="1706403at2"/>
<dbReference type="NCBIfam" id="TIGR01085">
    <property type="entry name" value="murE"/>
    <property type="match status" value="1"/>
</dbReference>
<dbReference type="AlphaFoldDB" id="A0A1I5F2Z6"/>
<dbReference type="InterPro" id="IPR005761">
    <property type="entry name" value="UDP-N-AcMur-Glu-dNH2Pim_ligase"/>
</dbReference>
<dbReference type="InterPro" id="IPR004101">
    <property type="entry name" value="Mur_ligase_C"/>
</dbReference>
<dbReference type="GO" id="GO:0008360">
    <property type="term" value="P:regulation of cell shape"/>
    <property type="evidence" value="ECO:0007669"/>
    <property type="project" value="UniProtKB-KW"/>
</dbReference>
<gene>
    <name evidence="12" type="ORF">SAMN04488695_1274</name>
</gene>
<reference evidence="12 13" key="1">
    <citation type="submission" date="2016-10" db="EMBL/GenBank/DDBJ databases">
        <authorList>
            <person name="de Groot N.N."/>
        </authorList>
    </citation>
    <scope>NUCLEOTIDE SEQUENCE [LARGE SCALE GENOMIC DNA]</scope>
    <source>
        <strain evidence="12 13">ML2</strain>
    </source>
</reference>
<dbReference type="InterPro" id="IPR036565">
    <property type="entry name" value="Mur-like_cat_sf"/>
</dbReference>
<dbReference type="GO" id="GO:0005524">
    <property type="term" value="F:ATP binding"/>
    <property type="evidence" value="ECO:0007669"/>
    <property type="project" value="InterPro"/>
</dbReference>
<dbReference type="InterPro" id="IPR000713">
    <property type="entry name" value="Mur_ligase_N"/>
</dbReference>
<dbReference type="GO" id="GO:0009252">
    <property type="term" value="P:peptidoglycan biosynthetic process"/>
    <property type="evidence" value="ECO:0007669"/>
    <property type="project" value="UniProtKB-KW"/>
</dbReference>
<comment type="subcellular location">
    <subcellularLocation>
        <location evidence="8">Cytoplasm</location>
    </subcellularLocation>
</comment>
<dbReference type="InterPro" id="IPR035911">
    <property type="entry name" value="MurE/MurF_N"/>
</dbReference>
<protein>
    <submittedName>
        <fullName evidence="12">UDP-N-acetylmuramoylalanyl-D-glutamate--2,6-diaminopimelate ligase</fullName>
    </submittedName>
</protein>
<evidence type="ECO:0000256" key="5">
    <source>
        <dbReference type="ARBA" id="ARBA00022984"/>
    </source>
</evidence>
<dbReference type="EMBL" id="FOVK01000027">
    <property type="protein sequence ID" value="SFO17999.1"/>
    <property type="molecule type" value="Genomic_DNA"/>
</dbReference>
<evidence type="ECO:0000259" key="10">
    <source>
        <dbReference type="Pfam" id="PF02875"/>
    </source>
</evidence>
<evidence type="ECO:0000313" key="13">
    <source>
        <dbReference type="Proteomes" id="UP000181899"/>
    </source>
</evidence>
<evidence type="ECO:0000313" key="12">
    <source>
        <dbReference type="EMBL" id="SFO17999.1"/>
    </source>
</evidence>
<dbReference type="Proteomes" id="UP000181899">
    <property type="component" value="Unassembled WGS sequence"/>
</dbReference>
<dbReference type="RefSeq" id="WP_074913377.1">
    <property type="nucleotide sequence ID" value="NZ_FOVK01000027.1"/>
</dbReference>
<dbReference type="GO" id="GO:0016881">
    <property type="term" value="F:acid-amino acid ligase activity"/>
    <property type="evidence" value="ECO:0007669"/>
    <property type="project" value="InterPro"/>
</dbReference>
<dbReference type="PANTHER" id="PTHR23135:SF4">
    <property type="entry name" value="UDP-N-ACETYLMURAMOYL-L-ALANYL-D-GLUTAMATE--2,6-DIAMINOPIMELATE LIGASE MURE HOMOLOG, CHLOROPLASTIC"/>
    <property type="match status" value="1"/>
</dbReference>
<dbReference type="GO" id="GO:0051301">
    <property type="term" value="P:cell division"/>
    <property type="evidence" value="ECO:0007669"/>
    <property type="project" value="UniProtKB-KW"/>
</dbReference>
<feature type="domain" description="Mur ligase central" evidence="11">
    <location>
        <begin position="109"/>
        <end position="321"/>
    </location>
</feature>
<dbReference type="Pfam" id="PF01225">
    <property type="entry name" value="Mur_ligase"/>
    <property type="match status" value="1"/>
</dbReference>
<dbReference type="InterPro" id="IPR036615">
    <property type="entry name" value="Mur_ligase_C_dom_sf"/>
</dbReference>
<accession>A0A1I5F2Z6</accession>
<organism evidence="12 13">
    <name type="scientific">Proteiniclasticum ruminis</name>
    <dbReference type="NCBI Taxonomy" id="398199"/>
    <lineage>
        <taxon>Bacteria</taxon>
        <taxon>Bacillati</taxon>
        <taxon>Bacillota</taxon>
        <taxon>Clostridia</taxon>
        <taxon>Eubacteriales</taxon>
        <taxon>Clostridiaceae</taxon>
        <taxon>Proteiniclasticum</taxon>
    </lineage>
</organism>
<sequence>MKLSRLLEDYPFTIDEGEDLLDLEITSVTNDSRKIEQGGLFVAIKGYLMDGHDYIGKASEKGAAAAVVSEFRKDVKIPQIRVENPREALSRLSAKLLGYPTKNLKVIGITATNGKTTTSYMLDHIYLEAGYKTGLIGSVMIKSGDEFVHSELTTPESSDLQKIFLKMAEDRVEKAVMEVSSSALELYRVNDVDFDIVAFNNFSREHIDQHGSLEKYYEAKSSLIRKAKSSAVAVLNMDDENTISMKEHTKARVITFSTKDPSATLFCKNLDLSSGRGRFTLVVQEGFEGLNGWVPQGEYPVSLKVPGFHSVVNALSAMAIAMADGVDAKVCVKAMETFGGVERRFQYIYDGDFIIIDDHFANTSNIDMTLESLVKLEYEKLHLVYAIRGNRGPVVNRENLETLLKWKEKLHLDEIIGTKSVEFVTDKDRVTKEEIRTYESMLEHSGLEVHLYEELRPAIAYAIDKAQKGDVILLAGSQGMDHGARIALEYIYRKGIEEDRESLFSVLRDRVSDMS</sequence>
<dbReference type="InterPro" id="IPR013221">
    <property type="entry name" value="Mur_ligase_cen"/>
</dbReference>
<dbReference type="Gene3D" id="3.40.1190.10">
    <property type="entry name" value="Mur-like, catalytic domain"/>
    <property type="match status" value="1"/>
</dbReference>
<dbReference type="Pfam" id="PF08245">
    <property type="entry name" value="Mur_ligase_M"/>
    <property type="match status" value="1"/>
</dbReference>
<keyword evidence="7 8" id="KW-0961">Cell wall biogenesis/degradation</keyword>
<evidence type="ECO:0000259" key="11">
    <source>
        <dbReference type="Pfam" id="PF08245"/>
    </source>
</evidence>
<evidence type="ECO:0000256" key="4">
    <source>
        <dbReference type="ARBA" id="ARBA00022960"/>
    </source>
</evidence>
<evidence type="ECO:0000256" key="8">
    <source>
        <dbReference type="RuleBase" id="RU004135"/>
    </source>
</evidence>
<evidence type="ECO:0000256" key="1">
    <source>
        <dbReference type="ARBA" id="ARBA00004752"/>
    </source>
</evidence>